<dbReference type="EMBL" id="BKCJ010005980">
    <property type="protein sequence ID" value="GEU69682.1"/>
    <property type="molecule type" value="Genomic_DNA"/>
</dbReference>
<dbReference type="Pfam" id="PF07714">
    <property type="entry name" value="PK_Tyr_Ser-Thr"/>
    <property type="match status" value="1"/>
</dbReference>
<organism evidence="3">
    <name type="scientific">Tanacetum cinerariifolium</name>
    <name type="common">Dalmatian daisy</name>
    <name type="synonym">Chrysanthemum cinerariifolium</name>
    <dbReference type="NCBI Taxonomy" id="118510"/>
    <lineage>
        <taxon>Eukaryota</taxon>
        <taxon>Viridiplantae</taxon>
        <taxon>Streptophyta</taxon>
        <taxon>Embryophyta</taxon>
        <taxon>Tracheophyta</taxon>
        <taxon>Spermatophyta</taxon>
        <taxon>Magnoliopsida</taxon>
        <taxon>eudicotyledons</taxon>
        <taxon>Gunneridae</taxon>
        <taxon>Pentapetalae</taxon>
        <taxon>asterids</taxon>
        <taxon>campanulids</taxon>
        <taxon>Asterales</taxon>
        <taxon>Asteraceae</taxon>
        <taxon>Asteroideae</taxon>
        <taxon>Anthemideae</taxon>
        <taxon>Anthemidinae</taxon>
        <taxon>Tanacetum</taxon>
    </lineage>
</organism>
<keyword evidence="3" id="KW-0418">Kinase</keyword>
<dbReference type="PROSITE" id="PS00107">
    <property type="entry name" value="PROTEIN_KINASE_ATP"/>
    <property type="match status" value="1"/>
</dbReference>
<feature type="binding site" evidence="1">
    <location>
        <position position="50"/>
    </location>
    <ligand>
        <name>ATP</name>
        <dbReference type="ChEBI" id="CHEBI:30616"/>
    </ligand>
</feature>
<name>A0A6L2MAI6_TANCI</name>
<feature type="non-terminal residue" evidence="3">
    <location>
        <position position="101"/>
    </location>
</feature>
<evidence type="ECO:0000259" key="2">
    <source>
        <dbReference type="PROSITE" id="PS50011"/>
    </source>
</evidence>
<dbReference type="PANTHER" id="PTHR27003">
    <property type="entry name" value="OS07G0166700 PROTEIN"/>
    <property type="match status" value="1"/>
</dbReference>
<dbReference type="SUPFAM" id="SSF56112">
    <property type="entry name" value="Protein kinase-like (PK-like)"/>
    <property type="match status" value="1"/>
</dbReference>
<dbReference type="GO" id="GO:0005524">
    <property type="term" value="F:ATP binding"/>
    <property type="evidence" value="ECO:0007669"/>
    <property type="project" value="UniProtKB-UniRule"/>
</dbReference>
<feature type="domain" description="Protein kinase" evidence="2">
    <location>
        <begin position="19"/>
        <end position="101"/>
    </location>
</feature>
<dbReference type="InterPro" id="IPR001245">
    <property type="entry name" value="Ser-Thr/Tyr_kinase_cat_dom"/>
</dbReference>
<gene>
    <name evidence="3" type="ORF">Tci_041660</name>
</gene>
<dbReference type="InterPro" id="IPR011009">
    <property type="entry name" value="Kinase-like_dom_sf"/>
</dbReference>
<keyword evidence="3" id="KW-0808">Transferase</keyword>
<dbReference type="GO" id="GO:0004714">
    <property type="term" value="F:transmembrane receptor protein tyrosine kinase activity"/>
    <property type="evidence" value="ECO:0007669"/>
    <property type="project" value="InterPro"/>
</dbReference>
<reference evidence="3" key="1">
    <citation type="journal article" date="2019" name="Sci. Rep.">
        <title>Draft genome of Tanacetum cinerariifolium, the natural source of mosquito coil.</title>
        <authorList>
            <person name="Yamashiro T."/>
            <person name="Shiraishi A."/>
            <person name="Satake H."/>
            <person name="Nakayama K."/>
        </authorList>
    </citation>
    <scope>NUCLEOTIDE SEQUENCE</scope>
</reference>
<protein>
    <submittedName>
        <fullName evidence="3">Protein kinase-like domain, phloem protein 2-like protein</fullName>
    </submittedName>
</protein>
<accession>A0A6L2MAI6</accession>
<dbReference type="GO" id="GO:0009506">
    <property type="term" value="C:plasmodesma"/>
    <property type="evidence" value="ECO:0007669"/>
    <property type="project" value="TreeGrafter"/>
</dbReference>
<dbReference type="GO" id="GO:0005886">
    <property type="term" value="C:plasma membrane"/>
    <property type="evidence" value="ECO:0007669"/>
    <property type="project" value="TreeGrafter"/>
</dbReference>
<dbReference type="InterPro" id="IPR000719">
    <property type="entry name" value="Prot_kinase_dom"/>
</dbReference>
<dbReference type="PROSITE" id="PS50011">
    <property type="entry name" value="PROTEIN_KINASE_DOM"/>
    <property type="match status" value="1"/>
</dbReference>
<dbReference type="Gene3D" id="3.30.200.20">
    <property type="entry name" value="Phosphorylase Kinase, domain 1"/>
    <property type="match status" value="1"/>
</dbReference>
<evidence type="ECO:0000313" key="3">
    <source>
        <dbReference type="EMBL" id="GEU69682.1"/>
    </source>
</evidence>
<proteinExistence type="predicted"/>
<dbReference type="InterPro" id="IPR045272">
    <property type="entry name" value="ANXUR1/2-like"/>
</dbReference>
<evidence type="ECO:0000256" key="1">
    <source>
        <dbReference type="PROSITE-ProRule" id="PRU10141"/>
    </source>
</evidence>
<keyword evidence="1" id="KW-0547">Nucleotide-binding</keyword>
<dbReference type="AlphaFoldDB" id="A0A6L2MAI6"/>
<comment type="caution">
    <text evidence="3">The sequence shown here is derived from an EMBL/GenBank/DDBJ whole genome shotgun (WGS) entry which is preliminary data.</text>
</comment>
<sequence length="101" mass="11790">MEHFKDLEIPMKEIAPNTFHKPNYLGGGGFGKVYKGEVSRLKERGMVAFKVLDRQYGQGETEFFKEIEMLSQYKHENIITLFGYCMEEGNLILQWKPRLPS</sequence>
<dbReference type="PANTHER" id="PTHR27003:SF338">
    <property type="entry name" value="TYROSINE-PROTEIN KINASE, NON-RECEPTOR JAK_TYK2-RELATED"/>
    <property type="match status" value="1"/>
</dbReference>
<keyword evidence="1" id="KW-0067">ATP-binding</keyword>
<dbReference type="InterPro" id="IPR017441">
    <property type="entry name" value="Protein_kinase_ATP_BS"/>
</dbReference>